<accession>A0A0E1NLG3</accession>
<dbReference type="Pfam" id="PF07321">
    <property type="entry name" value="YscO"/>
    <property type="match status" value="1"/>
</dbReference>
<feature type="coiled-coil region" evidence="1">
    <location>
        <begin position="69"/>
        <end position="117"/>
    </location>
</feature>
<protein>
    <submittedName>
        <fullName evidence="3">Type III secretion protein</fullName>
    </submittedName>
</protein>
<reference evidence="3 4" key="1">
    <citation type="journal article" date="2006" name="J. Bacteriol.">
        <title>Complete genome sequence of Yersinia pestis strains Antiqua and Nepal516: evidence of gene reduction in an emerging pathogen.</title>
        <authorList>
            <person name="Chain P.S."/>
            <person name="Hu P."/>
            <person name="Malfatti S.A."/>
            <person name="Radnedge L."/>
            <person name="Larimer F."/>
            <person name="Vergez L.M."/>
            <person name="Worsham P."/>
            <person name="Chu M.C."/>
            <person name="Andersen G.L."/>
        </authorList>
    </citation>
    <scope>NUCLEOTIDE SEQUENCE [LARGE SCALE GENOMIC DNA]</scope>
    <source>
        <strain evidence="3 4">Antiqua</strain>
        <plasmid evidence="3 4">pCD</plasmid>
    </source>
</reference>
<dbReference type="SMR" id="A0A0E1NLG3"/>
<dbReference type="Proteomes" id="UP000001971">
    <property type="component" value="Plasmid pCD"/>
</dbReference>
<feature type="region of interest" description="Disordered" evidence="2">
    <location>
        <begin position="132"/>
        <end position="154"/>
    </location>
</feature>
<sequence>MIRRLHRVKVLRVERAEKAIKTQQACLQAAHRRHQEAVQTSQDYHLWRIDEEQRLFDQRKNTTLNCKDLEKWQRQIASLREKEANYELECAKLLERLANERERLTLCQKMLQQARHKENKFLELVRREDEDELNQQHYQEEQEQEEFLQHHRNA</sequence>
<evidence type="ECO:0000313" key="4">
    <source>
        <dbReference type="Proteomes" id="UP000001971"/>
    </source>
</evidence>
<organism evidence="3 4">
    <name type="scientific">Yersinia pestis bv. Antiqua (strain Antiqua)</name>
    <dbReference type="NCBI Taxonomy" id="360102"/>
    <lineage>
        <taxon>Bacteria</taxon>
        <taxon>Pseudomonadati</taxon>
        <taxon>Pseudomonadota</taxon>
        <taxon>Gammaproteobacteria</taxon>
        <taxon>Enterobacterales</taxon>
        <taxon>Yersiniaceae</taxon>
        <taxon>Yersinia</taxon>
    </lineage>
</organism>
<keyword evidence="3" id="KW-0614">Plasmid</keyword>
<proteinExistence type="predicted"/>
<dbReference type="EMBL" id="CP000311">
    <property type="protein sequence ID" value="ABG16265.1"/>
    <property type="molecule type" value="Genomic_DNA"/>
</dbReference>
<dbReference type="PATRIC" id="fig|360102.15.peg.4651"/>
<dbReference type="InterPro" id="IPR053716">
    <property type="entry name" value="Flag_assembly_chemotaxis_eff"/>
</dbReference>
<evidence type="ECO:0000256" key="2">
    <source>
        <dbReference type="SAM" id="MobiDB-lite"/>
    </source>
</evidence>
<dbReference type="HOGENOM" id="CLU_140348_0_0_6"/>
<evidence type="ECO:0000256" key="1">
    <source>
        <dbReference type="SAM" id="Coils"/>
    </source>
</evidence>
<geneLocation type="plasmid" evidence="3 4">
    <name>pCD</name>
</geneLocation>
<dbReference type="KEGG" id="ypa:YPA_CD0021"/>
<name>A0A0E1NLG3_YERPA</name>
<dbReference type="InterPro" id="IPR009929">
    <property type="entry name" value="T3SS_YscO"/>
</dbReference>
<evidence type="ECO:0000313" key="3">
    <source>
        <dbReference type="EMBL" id="ABG16265.1"/>
    </source>
</evidence>
<dbReference type="RefSeq" id="WP_002212952.1">
    <property type="nucleotide sequence ID" value="NC_008122.1"/>
</dbReference>
<dbReference type="Gene3D" id="1.10.287.1700">
    <property type="match status" value="1"/>
</dbReference>
<keyword evidence="1" id="KW-0175">Coiled coil</keyword>
<dbReference type="AlphaFoldDB" id="A0A0E1NLG3"/>
<gene>
    <name evidence="3" type="ordered locus">YPA_CD0021</name>
</gene>